<evidence type="ECO:0000256" key="5">
    <source>
        <dbReference type="ARBA" id="ARBA00022485"/>
    </source>
</evidence>
<evidence type="ECO:0000256" key="11">
    <source>
        <dbReference type="ARBA" id="ARBA00023204"/>
    </source>
</evidence>
<evidence type="ECO:0000256" key="4">
    <source>
        <dbReference type="ARBA" id="ARBA00019403"/>
    </source>
</evidence>
<dbReference type="InterPro" id="IPR005122">
    <property type="entry name" value="Uracil-DNA_glycosylase-like"/>
</dbReference>
<sequence>MAEPRREDLEAALRWLVEAGADEAVGSQPLDRFLESRRAEPRQVESPQVGSYGPESNRPESQPAAAAPAQAPRTRPAPPRAEAPAVWTPEARVPTSLDQALAEARAAASAAADLPALYRAIEAFEGCPLKKTASRTVIFRGDPANRVMLIGEAPGRDEDIQGQPFVGAAGRLLDLMLAAAGFGRDSVYITNVLFWRPPGNRTPEPAEVQLCLPFVERHIELVDPRVILLLGGVSTKALLADPRGITRVRGQWFAYSHEGLPAPIPALATLHPAYLLRQPAQKRLAWRDFLALRMVNRGDFDPLRS</sequence>
<comment type="similarity">
    <text evidence="2">Belongs to the uracil-DNA glycosylase (UDG) superfamily. Type 4 (UDGa) family.</text>
</comment>
<keyword evidence="8" id="KW-0378">Hydrolase</keyword>
<dbReference type="InterPro" id="IPR005273">
    <property type="entry name" value="Ura-DNA_glyco_family4"/>
</dbReference>
<name>A0A1Y6C0F4_9PROT</name>
<evidence type="ECO:0000313" key="15">
    <source>
        <dbReference type="Proteomes" id="UP000192917"/>
    </source>
</evidence>
<keyword evidence="9" id="KW-0408">Iron</keyword>
<dbReference type="Proteomes" id="UP000192917">
    <property type="component" value="Unassembled WGS sequence"/>
</dbReference>
<feature type="region of interest" description="Disordered" evidence="12">
    <location>
        <begin position="25"/>
        <end position="91"/>
    </location>
</feature>
<feature type="compositionally biased region" description="Low complexity" evidence="12">
    <location>
        <begin position="59"/>
        <end position="74"/>
    </location>
</feature>
<feature type="compositionally biased region" description="Basic and acidic residues" evidence="12">
    <location>
        <begin position="32"/>
        <end position="43"/>
    </location>
</feature>
<dbReference type="PANTHER" id="PTHR33693">
    <property type="entry name" value="TYPE-5 URACIL-DNA GLYCOSYLASE"/>
    <property type="match status" value="1"/>
</dbReference>
<keyword evidence="11" id="KW-0234">DNA repair</keyword>
<dbReference type="RefSeq" id="WP_085123778.1">
    <property type="nucleotide sequence ID" value="NZ_FWZX01000013.1"/>
</dbReference>
<keyword evidence="5" id="KW-0004">4Fe-4S</keyword>
<dbReference type="SMART" id="SM00986">
    <property type="entry name" value="UDG"/>
    <property type="match status" value="1"/>
</dbReference>
<gene>
    <name evidence="14" type="ORF">SAMN05428998_113102</name>
</gene>
<evidence type="ECO:0000259" key="13">
    <source>
        <dbReference type="SMART" id="SM00986"/>
    </source>
</evidence>
<evidence type="ECO:0000256" key="3">
    <source>
        <dbReference type="ARBA" id="ARBA00012030"/>
    </source>
</evidence>
<evidence type="ECO:0000256" key="10">
    <source>
        <dbReference type="ARBA" id="ARBA00023014"/>
    </source>
</evidence>
<evidence type="ECO:0000256" key="1">
    <source>
        <dbReference type="ARBA" id="ARBA00001400"/>
    </source>
</evidence>
<keyword evidence="6" id="KW-0479">Metal-binding</keyword>
<dbReference type="PANTHER" id="PTHR33693:SF1">
    <property type="entry name" value="TYPE-4 URACIL-DNA GLYCOSYLASE"/>
    <property type="match status" value="1"/>
</dbReference>
<evidence type="ECO:0000256" key="8">
    <source>
        <dbReference type="ARBA" id="ARBA00022801"/>
    </source>
</evidence>
<comment type="catalytic activity">
    <reaction evidence="1">
        <text>Hydrolyzes single-stranded DNA or mismatched double-stranded DNA and polynucleotides, releasing free uracil.</text>
        <dbReference type="EC" id="3.2.2.27"/>
    </reaction>
</comment>
<protein>
    <recommendedName>
        <fullName evidence="4">Type-4 uracil-DNA glycosylase</fullName>
        <ecNumber evidence="3">3.2.2.27</ecNumber>
    </recommendedName>
</protein>
<keyword evidence="10" id="KW-0411">Iron-sulfur</keyword>
<dbReference type="SMART" id="SM00987">
    <property type="entry name" value="UreE_C"/>
    <property type="match status" value="1"/>
</dbReference>
<dbReference type="NCBIfam" id="TIGR00758">
    <property type="entry name" value="UDG_fam4"/>
    <property type="match status" value="1"/>
</dbReference>
<dbReference type="GO" id="GO:0051539">
    <property type="term" value="F:4 iron, 4 sulfur cluster binding"/>
    <property type="evidence" value="ECO:0007669"/>
    <property type="project" value="UniProtKB-KW"/>
</dbReference>
<dbReference type="GO" id="GO:0004844">
    <property type="term" value="F:uracil DNA N-glycosylase activity"/>
    <property type="evidence" value="ECO:0007669"/>
    <property type="project" value="UniProtKB-EC"/>
</dbReference>
<dbReference type="STRING" id="560819.SAMN05428998_113102"/>
<dbReference type="AlphaFoldDB" id="A0A1Y6C0F4"/>
<evidence type="ECO:0000256" key="9">
    <source>
        <dbReference type="ARBA" id="ARBA00023004"/>
    </source>
</evidence>
<keyword evidence="7" id="KW-0227">DNA damage</keyword>
<dbReference type="CDD" id="cd10030">
    <property type="entry name" value="UDG-F4_TTUDGA_SPO1dp_like"/>
    <property type="match status" value="1"/>
</dbReference>
<evidence type="ECO:0000256" key="7">
    <source>
        <dbReference type="ARBA" id="ARBA00022763"/>
    </source>
</evidence>
<dbReference type="GO" id="GO:0046872">
    <property type="term" value="F:metal ion binding"/>
    <property type="evidence" value="ECO:0007669"/>
    <property type="project" value="UniProtKB-KW"/>
</dbReference>
<dbReference type="EC" id="3.2.2.27" evidence="3"/>
<evidence type="ECO:0000256" key="2">
    <source>
        <dbReference type="ARBA" id="ARBA00006521"/>
    </source>
</evidence>
<dbReference type="EMBL" id="FWZX01000013">
    <property type="protein sequence ID" value="SMF39013.1"/>
    <property type="molecule type" value="Genomic_DNA"/>
</dbReference>
<dbReference type="InterPro" id="IPR036895">
    <property type="entry name" value="Uracil-DNA_glycosylase-like_sf"/>
</dbReference>
<reference evidence="14 15" key="1">
    <citation type="submission" date="2017-04" db="EMBL/GenBank/DDBJ databases">
        <authorList>
            <person name="Afonso C.L."/>
            <person name="Miller P.J."/>
            <person name="Scott M.A."/>
            <person name="Spackman E."/>
            <person name="Goraichik I."/>
            <person name="Dimitrov K.M."/>
            <person name="Suarez D.L."/>
            <person name="Swayne D.E."/>
        </authorList>
    </citation>
    <scope>NUCLEOTIDE SEQUENCE [LARGE SCALE GENOMIC DNA]</scope>
    <source>
        <strain evidence="14 15">USBA 355</strain>
    </source>
</reference>
<dbReference type="InterPro" id="IPR051536">
    <property type="entry name" value="UDG_Type-4/5"/>
</dbReference>
<evidence type="ECO:0000256" key="6">
    <source>
        <dbReference type="ARBA" id="ARBA00022723"/>
    </source>
</evidence>
<dbReference type="Pfam" id="PF03167">
    <property type="entry name" value="UDG"/>
    <property type="match status" value="1"/>
</dbReference>
<accession>A0A1Y6C0F4</accession>
<organism evidence="14 15">
    <name type="scientific">Tistlia consotensis USBA 355</name>
    <dbReference type="NCBI Taxonomy" id="560819"/>
    <lineage>
        <taxon>Bacteria</taxon>
        <taxon>Pseudomonadati</taxon>
        <taxon>Pseudomonadota</taxon>
        <taxon>Alphaproteobacteria</taxon>
        <taxon>Rhodospirillales</taxon>
        <taxon>Rhodovibrionaceae</taxon>
        <taxon>Tistlia</taxon>
    </lineage>
</organism>
<keyword evidence="15" id="KW-1185">Reference proteome</keyword>
<evidence type="ECO:0000256" key="12">
    <source>
        <dbReference type="SAM" id="MobiDB-lite"/>
    </source>
</evidence>
<proteinExistence type="inferred from homology"/>
<dbReference type="GO" id="GO:0006281">
    <property type="term" value="P:DNA repair"/>
    <property type="evidence" value="ECO:0007669"/>
    <property type="project" value="UniProtKB-KW"/>
</dbReference>
<dbReference type="SUPFAM" id="SSF52141">
    <property type="entry name" value="Uracil-DNA glycosylase-like"/>
    <property type="match status" value="1"/>
</dbReference>
<dbReference type="Gene3D" id="3.40.470.10">
    <property type="entry name" value="Uracil-DNA glycosylase-like domain"/>
    <property type="match status" value="1"/>
</dbReference>
<feature type="domain" description="Uracil-DNA glycosylase-like" evidence="13">
    <location>
        <begin position="138"/>
        <end position="290"/>
    </location>
</feature>
<evidence type="ECO:0000313" key="14">
    <source>
        <dbReference type="EMBL" id="SMF39013.1"/>
    </source>
</evidence>